<reference evidence="2 3" key="1">
    <citation type="submission" date="2015-12" db="EMBL/GenBank/DDBJ databases">
        <title>Genome sequence of the marine Rhodobacteraceae strain O3.65, Candidatus Tritonibacter horizontis.</title>
        <authorList>
            <person name="Poehlein A."/>
            <person name="Giebel H.A."/>
            <person name="Voget S."/>
            <person name="Brinkhoff T."/>
        </authorList>
    </citation>
    <scope>NUCLEOTIDE SEQUENCE [LARGE SCALE GENOMIC DNA]</scope>
    <source>
        <strain evidence="2 3">O3.65</strain>
    </source>
</reference>
<dbReference type="Pfam" id="PF01890">
    <property type="entry name" value="CbiG_C"/>
    <property type="match status" value="1"/>
</dbReference>
<dbReference type="Gene3D" id="3.30.420.180">
    <property type="entry name" value="CobE/GbiG C-terminal domain"/>
    <property type="match status" value="1"/>
</dbReference>
<dbReference type="EMBL" id="LPUY01000072">
    <property type="protein sequence ID" value="KUP92713.1"/>
    <property type="molecule type" value="Genomic_DNA"/>
</dbReference>
<gene>
    <name evidence="2" type="ORF">TRIHO_24120</name>
</gene>
<comment type="caution">
    <text evidence="2">The sequence shown here is derived from an EMBL/GenBank/DDBJ whole genome shotgun (WGS) entry which is preliminary data.</text>
</comment>
<dbReference type="InterPro" id="IPR036518">
    <property type="entry name" value="CobE/GbiG_C_sf"/>
</dbReference>
<protein>
    <submittedName>
        <fullName evidence="2">Cobalamin biosynthesis protein CbiG</fullName>
    </submittedName>
</protein>
<dbReference type="RefSeq" id="WP_068243782.1">
    <property type="nucleotide sequence ID" value="NZ_LPUY01000072.1"/>
</dbReference>
<evidence type="ECO:0000313" key="2">
    <source>
        <dbReference type="EMBL" id="KUP92713.1"/>
    </source>
</evidence>
<proteinExistence type="predicted"/>
<dbReference type="AlphaFoldDB" id="A0A132BWF2"/>
<name>A0A132BWF2_9RHOB</name>
<keyword evidence="3" id="KW-1185">Reference proteome</keyword>
<organism evidence="2 3">
    <name type="scientific">Tritonibacter horizontis</name>
    <dbReference type="NCBI Taxonomy" id="1768241"/>
    <lineage>
        <taxon>Bacteria</taxon>
        <taxon>Pseudomonadati</taxon>
        <taxon>Pseudomonadota</taxon>
        <taxon>Alphaproteobacteria</taxon>
        <taxon>Rhodobacterales</taxon>
        <taxon>Paracoccaceae</taxon>
        <taxon>Tritonibacter</taxon>
    </lineage>
</organism>
<dbReference type="SUPFAM" id="SSF159664">
    <property type="entry name" value="CobE/GbiG C-terminal domain-like"/>
    <property type="match status" value="1"/>
</dbReference>
<dbReference type="OrthoDB" id="7665855at2"/>
<evidence type="ECO:0000259" key="1">
    <source>
        <dbReference type="Pfam" id="PF01890"/>
    </source>
</evidence>
<dbReference type="PATRIC" id="fig|1768241.3.peg.2532"/>
<accession>A0A132BWF2</accession>
<feature type="domain" description="CobE/GbiG C-terminal" evidence="1">
    <location>
        <begin position="2"/>
        <end position="115"/>
    </location>
</feature>
<sequence length="120" mass="12873">MIVAGFGFSERATDTSLEEAFAALQQRPDRLVTLRHKAVSPVFQTFARRHTLPVDSLEDDQIAGIVTATQSPRIQARFNTGSVAEAAALVGAGTGARLIQTRYVTTDGLATVALAEMIDR</sequence>
<dbReference type="Proteomes" id="UP000068382">
    <property type="component" value="Unassembled WGS sequence"/>
</dbReference>
<dbReference type="GO" id="GO:0009236">
    <property type="term" value="P:cobalamin biosynthetic process"/>
    <property type="evidence" value="ECO:0007669"/>
    <property type="project" value="InterPro"/>
</dbReference>
<evidence type="ECO:0000313" key="3">
    <source>
        <dbReference type="Proteomes" id="UP000068382"/>
    </source>
</evidence>
<dbReference type="InterPro" id="IPR002750">
    <property type="entry name" value="CobE/GbiG_C"/>
</dbReference>